<dbReference type="Proteomes" id="UP000241137">
    <property type="component" value="Segment"/>
</dbReference>
<accession>K7Z8R6</accession>
<proteinExistence type="predicted"/>
<sequence>MYPVNEIDAMSFHPMKMTEHIDSKDCENCDFDNFDDFDDFDDFSTIENFLLCQDKIFMRKIFYVASDSNKN</sequence>
<protein>
    <submittedName>
        <fullName evidence="1">Uncharacterized protein</fullName>
    </submittedName>
</protein>
<evidence type="ECO:0000313" key="2">
    <source>
        <dbReference type="Proteomes" id="UP000241137"/>
    </source>
</evidence>
<gene>
    <name evidence="1" type="ORF">CE11_00855</name>
</gene>
<organism evidence="1 2">
    <name type="scientific">Megavirus courdo11</name>
    <dbReference type="NCBI Taxonomy" id="1128140"/>
    <lineage>
        <taxon>Viruses</taxon>
        <taxon>Varidnaviria</taxon>
        <taxon>Bamfordvirae</taxon>
        <taxon>Nucleocytoviricota</taxon>
        <taxon>Megaviricetes</taxon>
        <taxon>Imitervirales</taxon>
        <taxon>Mimiviridae</taxon>
        <taxon>Megamimivirinae</taxon>
        <taxon>Megavirus</taxon>
        <taxon>Megavirus chilense</taxon>
    </lineage>
</organism>
<dbReference type="EMBL" id="JX975216">
    <property type="protein sequence ID" value="AFX92881.1"/>
    <property type="molecule type" value="Genomic_DNA"/>
</dbReference>
<evidence type="ECO:0000313" key="1">
    <source>
        <dbReference type="EMBL" id="AFX92881.1"/>
    </source>
</evidence>
<reference evidence="1 2" key="1">
    <citation type="journal article" date="2014" name="Virus Genes">
        <title>Complete genome sequence of Courdo11 virus, a member of the family Mimiviridae.</title>
        <authorList>
            <person name="Yoosuf N."/>
            <person name="Pagnier I."/>
            <person name="Fournous G."/>
            <person name="Robert C."/>
            <person name="La Scola B."/>
            <person name="Raoult D."/>
            <person name="Colson P."/>
        </authorList>
    </citation>
    <scope>NUCLEOTIDE SEQUENCE [LARGE SCALE GENOMIC DNA]</scope>
</reference>
<name>K7Z8R6_9VIRU</name>